<organism evidence="2 3">
    <name type="scientific">Cyclocybe aegerita</name>
    <name type="common">Black poplar mushroom</name>
    <name type="synonym">Agrocybe aegerita</name>
    <dbReference type="NCBI Taxonomy" id="1973307"/>
    <lineage>
        <taxon>Eukaryota</taxon>
        <taxon>Fungi</taxon>
        <taxon>Dikarya</taxon>
        <taxon>Basidiomycota</taxon>
        <taxon>Agaricomycotina</taxon>
        <taxon>Agaricomycetes</taxon>
        <taxon>Agaricomycetidae</taxon>
        <taxon>Agaricales</taxon>
        <taxon>Agaricineae</taxon>
        <taxon>Bolbitiaceae</taxon>
        <taxon>Cyclocybe</taxon>
    </lineage>
</organism>
<evidence type="ECO:0000313" key="3">
    <source>
        <dbReference type="Proteomes" id="UP000467700"/>
    </source>
</evidence>
<dbReference type="PANTHER" id="PTHR42791">
    <property type="entry name" value="GNAT FAMILY ACETYLTRANSFERASE"/>
    <property type="match status" value="1"/>
</dbReference>
<proteinExistence type="predicted"/>
<protein>
    <recommendedName>
        <fullName evidence="1">N-acetyltransferase domain-containing protein</fullName>
    </recommendedName>
</protein>
<sequence length="225" mass="24554">MANCSISRLINLTPISLDALEGICARAFPNDPAALLLTGGDPSLIGPQFRAIIAAGHLAGEVYIASAKLSSSDAHAEKDVPVAVAVWFPPRTSLWSTEEQRQLGFYDFVSKIEPVTREWLETTKYKEEIGKFFNDSISPNTDVSSWVCNAIAIDPAYQRQGIGSALIQDMVQKRGGTRSYLALCATNEKNAEWYKNRRFSLKGHIPKFTGPTGSVPVYALGTSVE</sequence>
<dbReference type="Gene3D" id="3.40.630.30">
    <property type="match status" value="1"/>
</dbReference>
<dbReference type="PANTHER" id="PTHR42791:SF1">
    <property type="entry name" value="N-ACETYLTRANSFERASE DOMAIN-CONTAINING PROTEIN"/>
    <property type="match status" value="1"/>
</dbReference>
<dbReference type="InterPro" id="IPR016181">
    <property type="entry name" value="Acyl_CoA_acyltransferase"/>
</dbReference>
<gene>
    <name evidence="2" type="ORF">AAE3_LOCUS12261</name>
</gene>
<evidence type="ECO:0000313" key="2">
    <source>
        <dbReference type="EMBL" id="CAA7270044.1"/>
    </source>
</evidence>
<dbReference type="Pfam" id="PF13508">
    <property type="entry name" value="Acetyltransf_7"/>
    <property type="match status" value="1"/>
</dbReference>
<dbReference type="AlphaFoldDB" id="A0A8S0W0D4"/>
<dbReference type="OrthoDB" id="61113at2759"/>
<accession>A0A8S0W0D4</accession>
<keyword evidence="3" id="KW-1185">Reference proteome</keyword>
<dbReference type="CDD" id="cd04301">
    <property type="entry name" value="NAT_SF"/>
    <property type="match status" value="1"/>
</dbReference>
<feature type="domain" description="N-acetyltransferase" evidence="1">
    <location>
        <begin position="146"/>
        <end position="196"/>
    </location>
</feature>
<dbReference type="InterPro" id="IPR000182">
    <property type="entry name" value="GNAT_dom"/>
</dbReference>
<dbReference type="InterPro" id="IPR052523">
    <property type="entry name" value="Trichothecene_AcTrans"/>
</dbReference>
<evidence type="ECO:0000259" key="1">
    <source>
        <dbReference type="Pfam" id="PF13508"/>
    </source>
</evidence>
<dbReference type="GO" id="GO:0016747">
    <property type="term" value="F:acyltransferase activity, transferring groups other than amino-acyl groups"/>
    <property type="evidence" value="ECO:0007669"/>
    <property type="project" value="InterPro"/>
</dbReference>
<reference evidence="2 3" key="1">
    <citation type="submission" date="2020-01" db="EMBL/GenBank/DDBJ databases">
        <authorList>
            <person name="Gupta K D."/>
        </authorList>
    </citation>
    <scope>NUCLEOTIDE SEQUENCE [LARGE SCALE GENOMIC DNA]</scope>
</reference>
<dbReference type="EMBL" id="CACVBS010000084">
    <property type="protein sequence ID" value="CAA7270044.1"/>
    <property type="molecule type" value="Genomic_DNA"/>
</dbReference>
<comment type="caution">
    <text evidence="2">The sequence shown here is derived from an EMBL/GenBank/DDBJ whole genome shotgun (WGS) entry which is preliminary data.</text>
</comment>
<dbReference type="Proteomes" id="UP000467700">
    <property type="component" value="Unassembled WGS sequence"/>
</dbReference>
<name>A0A8S0W0D4_CYCAE</name>
<dbReference type="SUPFAM" id="SSF55729">
    <property type="entry name" value="Acyl-CoA N-acyltransferases (Nat)"/>
    <property type="match status" value="1"/>
</dbReference>